<comment type="caution">
    <text evidence="7">The sequence shown here is derived from an EMBL/GenBank/DDBJ whole genome shotgun (WGS) entry which is preliminary data.</text>
</comment>
<evidence type="ECO:0008006" key="9">
    <source>
        <dbReference type="Google" id="ProtNLM"/>
    </source>
</evidence>
<evidence type="ECO:0000256" key="1">
    <source>
        <dbReference type="ARBA" id="ARBA00004123"/>
    </source>
</evidence>
<dbReference type="FunFam" id="3.40.30.10:FF:000004">
    <property type="entry name" value="Spliceosomal protein DIB1"/>
    <property type="match status" value="1"/>
</dbReference>
<evidence type="ECO:0000256" key="6">
    <source>
        <dbReference type="SAM" id="Phobius"/>
    </source>
</evidence>
<protein>
    <recommendedName>
        <fullName evidence="9">Thioredoxin domain-containing protein</fullName>
    </recommendedName>
</protein>
<keyword evidence="8" id="KW-1185">Reference proteome</keyword>
<dbReference type="PANTHER" id="PTHR12052:SF5">
    <property type="entry name" value="THIOREDOXIN-LIKE PROTEIN 4A"/>
    <property type="match status" value="1"/>
</dbReference>
<evidence type="ECO:0000256" key="2">
    <source>
        <dbReference type="ARBA" id="ARBA00008241"/>
    </source>
</evidence>
<comment type="subcellular location">
    <subcellularLocation>
        <location evidence="1">Nucleus</location>
    </subcellularLocation>
</comment>
<dbReference type="GO" id="GO:0005681">
    <property type="term" value="C:spliceosomal complex"/>
    <property type="evidence" value="ECO:0007669"/>
    <property type="project" value="TreeGrafter"/>
</dbReference>
<dbReference type="CDD" id="cd02954">
    <property type="entry name" value="DIM1"/>
    <property type="match status" value="1"/>
</dbReference>
<reference evidence="7" key="1">
    <citation type="submission" date="2023-11" db="EMBL/GenBank/DDBJ databases">
        <authorList>
            <person name="De Vega J J."/>
            <person name="De Vega J J."/>
        </authorList>
    </citation>
    <scope>NUCLEOTIDE SEQUENCE</scope>
</reference>
<dbReference type="Proteomes" id="UP001295794">
    <property type="component" value="Unassembled WGS sequence"/>
</dbReference>
<evidence type="ECO:0000256" key="5">
    <source>
        <dbReference type="ARBA" id="ARBA00023242"/>
    </source>
</evidence>
<evidence type="ECO:0000256" key="4">
    <source>
        <dbReference type="ARBA" id="ARBA00023187"/>
    </source>
</evidence>
<dbReference type="Pfam" id="PF02966">
    <property type="entry name" value="DIM1"/>
    <property type="match status" value="1"/>
</dbReference>
<dbReference type="SUPFAM" id="SSF52833">
    <property type="entry name" value="Thioredoxin-like"/>
    <property type="match status" value="1"/>
</dbReference>
<organism evidence="7 8">
    <name type="scientific">Mycena citricolor</name>
    <dbReference type="NCBI Taxonomy" id="2018698"/>
    <lineage>
        <taxon>Eukaryota</taxon>
        <taxon>Fungi</taxon>
        <taxon>Dikarya</taxon>
        <taxon>Basidiomycota</taxon>
        <taxon>Agaricomycotina</taxon>
        <taxon>Agaricomycetes</taxon>
        <taxon>Agaricomycetidae</taxon>
        <taxon>Agaricales</taxon>
        <taxon>Marasmiineae</taxon>
        <taxon>Mycenaceae</taxon>
        <taxon>Mycena</taxon>
    </lineage>
</organism>
<evidence type="ECO:0000256" key="3">
    <source>
        <dbReference type="ARBA" id="ARBA00022664"/>
    </source>
</evidence>
<keyword evidence="3" id="KW-0507">mRNA processing</keyword>
<dbReference type="InterPro" id="IPR036249">
    <property type="entry name" value="Thioredoxin-like_sf"/>
</dbReference>
<keyword evidence="6" id="KW-0472">Membrane</keyword>
<dbReference type="InterPro" id="IPR012347">
    <property type="entry name" value="Ferritin-like"/>
</dbReference>
<dbReference type="CDD" id="cd00657">
    <property type="entry name" value="Ferritin_like"/>
    <property type="match status" value="1"/>
</dbReference>
<feature type="transmembrane region" description="Helical" evidence="6">
    <location>
        <begin position="211"/>
        <end position="232"/>
    </location>
</feature>
<dbReference type="AlphaFoldDB" id="A0AAD2HPH9"/>
<feature type="transmembrane region" description="Helical" evidence="6">
    <location>
        <begin position="15"/>
        <end position="39"/>
    </location>
</feature>
<dbReference type="GO" id="GO:0046540">
    <property type="term" value="C:U4/U6 x U5 tri-snRNP complex"/>
    <property type="evidence" value="ECO:0007669"/>
    <property type="project" value="InterPro"/>
</dbReference>
<dbReference type="Pfam" id="PF13668">
    <property type="entry name" value="Ferritin_2"/>
    <property type="match status" value="1"/>
</dbReference>
<dbReference type="SMART" id="SM01410">
    <property type="entry name" value="DIM1"/>
    <property type="match status" value="1"/>
</dbReference>
<dbReference type="InterPro" id="IPR004123">
    <property type="entry name" value="Dim1"/>
</dbReference>
<name>A0AAD2HPH9_9AGAR</name>
<accession>A0AAD2HPH9</accession>
<keyword evidence="4" id="KW-0508">mRNA splicing</keyword>
<gene>
    <name evidence="7" type="ORF">MYCIT1_LOCUS29077</name>
</gene>
<sequence length="501" mass="54689">MIVGGACDFLLDFRILVFGSLSCVPVCMLRLFVVLTALFNNNRASSSLPCNSIRDTYITITLLYGSTCRPPPHHHPTPPSRMSYFLPHLPSGWHVDEAIKSEEDRVVVIRFGHDWDSQCMTMDETLYAVSEKVQNFAVIYLCDITEVPDFNKMYELYDPCTVMFFYRNKHIMIDLGTGNNNKINWAMDNKQELIDIIETVYRGASKGRGTIMQYFLAVLASFFAVSAAVPLLPRAAEMANATEILQYALTLEHLEATFYASGLAKYDNAAFTKAGFPSWVRGRFAQISQHEAGHVDFLTKALGNESVAACNYSFPHTDPASFAALAGILEGVGTSAYLGAAHFLTDTTLTEAGSILATEARHAAWLHSAVLKQEPWSGAYETPLDLRQVFSLAVPFITSCPSSNPALPLMAFPTLKFTGPKNGAVTLDYQTNQTGDAFLALFTGVNTLFAPIVNKTAKLPSNLQGTVYAVVSSNGSAVSDDTTLAGPAIMQFPFGADAKNP</sequence>
<proteinExistence type="inferred from homology"/>
<dbReference type="GO" id="GO:0005682">
    <property type="term" value="C:U5 snRNP"/>
    <property type="evidence" value="ECO:0007669"/>
    <property type="project" value="TreeGrafter"/>
</dbReference>
<evidence type="ECO:0000313" key="7">
    <source>
        <dbReference type="EMBL" id="CAK5279210.1"/>
    </source>
</evidence>
<evidence type="ECO:0000313" key="8">
    <source>
        <dbReference type="Proteomes" id="UP001295794"/>
    </source>
</evidence>
<dbReference type="GO" id="GO:0000398">
    <property type="term" value="P:mRNA splicing, via spliceosome"/>
    <property type="evidence" value="ECO:0007669"/>
    <property type="project" value="InterPro"/>
</dbReference>
<dbReference type="Gene3D" id="3.40.30.10">
    <property type="entry name" value="Glutaredoxin"/>
    <property type="match status" value="1"/>
</dbReference>
<dbReference type="EMBL" id="CAVNYO010000435">
    <property type="protein sequence ID" value="CAK5279210.1"/>
    <property type="molecule type" value="Genomic_DNA"/>
</dbReference>
<dbReference type="PANTHER" id="PTHR12052">
    <property type="entry name" value="THIOREDOXIN-LIKE PROTEN 4A, 4B"/>
    <property type="match status" value="1"/>
</dbReference>
<keyword evidence="6" id="KW-1133">Transmembrane helix</keyword>
<comment type="similarity">
    <text evidence="2">Belongs to the DIM1 family.</text>
</comment>
<dbReference type="SUPFAM" id="SSF47240">
    <property type="entry name" value="Ferritin-like"/>
    <property type="match status" value="1"/>
</dbReference>
<keyword evidence="5" id="KW-0539">Nucleus</keyword>
<dbReference type="Gene3D" id="1.20.1260.10">
    <property type="match status" value="1"/>
</dbReference>
<keyword evidence="6" id="KW-0812">Transmembrane</keyword>
<dbReference type="InterPro" id="IPR009078">
    <property type="entry name" value="Ferritin-like_SF"/>
</dbReference>